<organism evidence="4 5">
    <name type="scientific">Pseudidiomarina planktonica</name>
    <dbReference type="NCBI Taxonomy" id="1323738"/>
    <lineage>
        <taxon>Bacteria</taxon>
        <taxon>Pseudomonadati</taxon>
        <taxon>Pseudomonadota</taxon>
        <taxon>Gammaproteobacteria</taxon>
        <taxon>Alteromonadales</taxon>
        <taxon>Idiomarinaceae</taxon>
        <taxon>Pseudidiomarina</taxon>
    </lineage>
</organism>
<dbReference type="CDD" id="cd01949">
    <property type="entry name" value="GGDEF"/>
    <property type="match status" value="1"/>
</dbReference>
<evidence type="ECO:0000259" key="3">
    <source>
        <dbReference type="PROSITE" id="PS50887"/>
    </source>
</evidence>
<feature type="domain" description="GGDEF" evidence="3">
    <location>
        <begin position="460"/>
        <end position="592"/>
    </location>
</feature>
<dbReference type="SUPFAM" id="SSF55781">
    <property type="entry name" value="GAF domain-like"/>
    <property type="match status" value="1"/>
</dbReference>
<dbReference type="InterPro" id="IPR043128">
    <property type="entry name" value="Rev_trsase/Diguanyl_cyclase"/>
</dbReference>
<dbReference type="InterPro" id="IPR000014">
    <property type="entry name" value="PAS"/>
</dbReference>
<dbReference type="PANTHER" id="PTHR44757">
    <property type="entry name" value="DIGUANYLATE CYCLASE DGCP"/>
    <property type="match status" value="1"/>
</dbReference>
<dbReference type="Gene3D" id="3.30.70.270">
    <property type="match status" value="1"/>
</dbReference>
<dbReference type="AlphaFoldDB" id="A0A1Y6EDB3"/>
<dbReference type="Pfam" id="PF13188">
    <property type="entry name" value="PAS_8"/>
    <property type="match status" value="1"/>
</dbReference>
<dbReference type="PANTHER" id="PTHR44757:SF2">
    <property type="entry name" value="BIOFILM ARCHITECTURE MAINTENANCE PROTEIN MBAA"/>
    <property type="match status" value="1"/>
</dbReference>
<gene>
    <name evidence="4" type="ORF">SAMN06297229_0144</name>
</gene>
<dbReference type="RefSeq" id="WP_086433347.1">
    <property type="nucleotide sequence ID" value="NZ_FXWH01000001.1"/>
</dbReference>
<dbReference type="InterPro" id="IPR052155">
    <property type="entry name" value="Biofilm_reg_signaling"/>
</dbReference>
<protein>
    <submittedName>
        <fullName evidence="4">PAS domain S-box-containing protein/diguanylate cyclase (GGDEF) domain-containing protein</fullName>
    </submittedName>
</protein>
<dbReference type="InterPro" id="IPR029787">
    <property type="entry name" value="Nucleotide_cyclase"/>
</dbReference>
<dbReference type="NCBIfam" id="TIGR00254">
    <property type="entry name" value="GGDEF"/>
    <property type="match status" value="1"/>
</dbReference>
<dbReference type="InterPro" id="IPR000160">
    <property type="entry name" value="GGDEF_dom"/>
</dbReference>
<dbReference type="Pfam" id="PF00990">
    <property type="entry name" value="GGDEF"/>
    <property type="match status" value="1"/>
</dbReference>
<feature type="domain" description="PAS" evidence="2">
    <location>
        <begin position="298"/>
        <end position="334"/>
    </location>
</feature>
<dbReference type="SMART" id="SM00065">
    <property type="entry name" value="GAF"/>
    <property type="match status" value="1"/>
</dbReference>
<dbReference type="Pfam" id="PF01590">
    <property type="entry name" value="GAF"/>
    <property type="match status" value="1"/>
</dbReference>
<dbReference type="SMART" id="SM00267">
    <property type="entry name" value="GGDEF"/>
    <property type="match status" value="1"/>
</dbReference>
<dbReference type="InterPro" id="IPR013656">
    <property type="entry name" value="PAS_4"/>
</dbReference>
<evidence type="ECO:0000313" key="4">
    <source>
        <dbReference type="EMBL" id="SMQ58612.1"/>
    </source>
</evidence>
<dbReference type="EMBL" id="FXWH01000001">
    <property type="protein sequence ID" value="SMQ58612.1"/>
    <property type="molecule type" value="Genomic_DNA"/>
</dbReference>
<name>A0A1Y6EDB3_9GAMM</name>
<dbReference type="FunFam" id="3.30.70.270:FF:000001">
    <property type="entry name" value="Diguanylate cyclase domain protein"/>
    <property type="match status" value="1"/>
</dbReference>
<dbReference type="SUPFAM" id="SSF55785">
    <property type="entry name" value="PYP-like sensor domain (PAS domain)"/>
    <property type="match status" value="2"/>
</dbReference>
<reference evidence="5" key="1">
    <citation type="submission" date="2017-04" db="EMBL/GenBank/DDBJ databases">
        <authorList>
            <person name="Varghese N."/>
            <person name="Submissions S."/>
        </authorList>
    </citation>
    <scope>NUCLEOTIDE SEQUENCE [LARGE SCALE GENOMIC DNA]</scope>
</reference>
<dbReference type="Gene3D" id="3.30.450.20">
    <property type="entry name" value="PAS domain"/>
    <property type="match status" value="2"/>
</dbReference>
<proteinExistence type="predicted"/>
<evidence type="ECO:0000313" key="5">
    <source>
        <dbReference type="Proteomes" id="UP000194450"/>
    </source>
</evidence>
<dbReference type="NCBIfam" id="TIGR00229">
    <property type="entry name" value="sensory_box"/>
    <property type="match status" value="1"/>
</dbReference>
<accession>A0A1Y6EDB3</accession>
<evidence type="ECO:0000256" key="1">
    <source>
        <dbReference type="ARBA" id="ARBA00001946"/>
    </source>
</evidence>
<sequence>MTPVKIPMNEAERLAALKSLQILDTPAEKRFDRLARLAAHILDAPIALISLVDENRLWFKAHFGMDVCEAPRKFSFCSHALDSYSPFIVKDAAQDPRFTNNLYVSGAPGVRFYIGIPLRGPGDHIVGTLCVLDTSTREIVTSDIDALQDVAKIVEGQLRHVELESVSAELQRSNQKLAAIILASPLAIITCDLNQHIDVWNSSAETLIGVTANNAAGKQLADISQALSDKLFEMSQQISKGGIVRDELFDIRLANGCHRHLDLSVAPLNGLDGQQNGFTLVIVDVTEREHLLQNSEHEHQLLEAVLNNLDAGVAACDESGTLTFFNRAAREYLGEPIKSGAEEWAQHYQVYDGAGEQLLKAEELPLYRAWMGETLKNVELIVRLTGKPERTFIANGSAYGSESAKHGGAVVVFHDISAQKKLEHDLKHQATHDSLTGLPNRGALMEVLAGAIARAERSGNVSALFFLDLDGFKNINDTYGHQVGDEVLKTVANRIKGAVRAADAVARLSGDEFVIVAEQLKDPKEDCKVITNTVLKSITAPLAIGHGLVLTTSIGVALHRGNCNADELLKLADAAMYKAKREGARKVCVDDSYL</sequence>
<dbReference type="PROSITE" id="PS50887">
    <property type="entry name" value="GGDEF"/>
    <property type="match status" value="1"/>
</dbReference>
<dbReference type="SUPFAM" id="SSF55073">
    <property type="entry name" value="Nucleotide cyclase"/>
    <property type="match status" value="1"/>
</dbReference>
<dbReference type="InterPro" id="IPR035965">
    <property type="entry name" value="PAS-like_dom_sf"/>
</dbReference>
<dbReference type="GO" id="GO:0003824">
    <property type="term" value="F:catalytic activity"/>
    <property type="evidence" value="ECO:0007669"/>
    <property type="project" value="UniProtKB-ARBA"/>
</dbReference>
<comment type="cofactor">
    <cofactor evidence="1">
        <name>Mg(2+)</name>
        <dbReference type="ChEBI" id="CHEBI:18420"/>
    </cofactor>
</comment>
<dbReference type="InterPro" id="IPR029016">
    <property type="entry name" value="GAF-like_dom_sf"/>
</dbReference>
<dbReference type="Gene3D" id="3.30.450.40">
    <property type="match status" value="1"/>
</dbReference>
<dbReference type="OrthoDB" id="5620448at2"/>
<dbReference type="InterPro" id="IPR003018">
    <property type="entry name" value="GAF"/>
</dbReference>
<keyword evidence="5" id="KW-1185">Reference proteome</keyword>
<dbReference type="Proteomes" id="UP000194450">
    <property type="component" value="Unassembled WGS sequence"/>
</dbReference>
<dbReference type="SMART" id="SM00091">
    <property type="entry name" value="PAS"/>
    <property type="match status" value="2"/>
</dbReference>
<dbReference type="PROSITE" id="PS50112">
    <property type="entry name" value="PAS"/>
    <property type="match status" value="1"/>
</dbReference>
<evidence type="ECO:0000259" key="2">
    <source>
        <dbReference type="PROSITE" id="PS50112"/>
    </source>
</evidence>
<dbReference type="Pfam" id="PF08448">
    <property type="entry name" value="PAS_4"/>
    <property type="match status" value="1"/>
</dbReference>